<comment type="caution">
    <text evidence="1">The sequence shown here is derived from an EMBL/GenBank/DDBJ whole genome shotgun (WGS) entry which is preliminary data.</text>
</comment>
<dbReference type="Proteomes" id="UP000664203">
    <property type="component" value="Unassembled WGS sequence"/>
</dbReference>
<sequence length="175" mass="20165">MENISEKPTPPLLTREGRQALRSDGLKNVRIDLYDRSYKPRINCIADVIFDHDEAHPPQDKDHKEEAILPEDEDCVWDELTEVPKEKEFKLWKRRSAIPAGFHVTPLQITDLELIFQPLKLLRGVGKARINLTAGAEKYQDMRKVAKECQDAMMSNHPSGSIRIEVHGLVRWLFA</sequence>
<proteinExistence type="predicted"/>
<dbReference type="AlphaFoldDB" id="A0A8H3ETA3"/>
<gene>
    <name evidence="1" type="ORF">ALECFALPRED_007048</name>
</gene>
<protein>
    <submittedName>
        <fullName evidence="1">Uncharacterized protein</fullName>
    </submittedName>
</protein>
<dbReference type="EMBL" id="CAJPDR010000046">
    <property type="protein sequence ID" value="CAF9911009.1"/>
    <property type="molecule type" value="Genomic_DNA"/>
</dbReference>
<evidence type="ECO:0000313" key="1">
    <source>
        <dbReference type="EMBL" id="CAF9911009.1"/>
    </source>
</evidence>
<accession>A0A8H3ETA3</accession>
<dbReference type="OrthoDB" id="5413827at2759"/>
<organism evidence="1 2">
    <name type="scientific">Alectoria fallacina</name>
    <dbReference type="NCBI Taxonomy" id="1903189"/>
    <lineage>
        <taxon>Eukaryota</taxon>
        <taxon>Fungi</taxon>
        <taxon>Dikarya</taxon>
        <taxon>Ascomycota</taxon>
        <taxon>Pezizomycotina</taxon>
        <taxon>Lecanoromycetes</taxon>
        <taxon>OSLEUM clade</taxon>
        <taxon>Lecanoromycetidae</taxon>
        <taxon>Lecanorales</taxon>
        <taxon>Lecanorineae</taxon>
        <taxon>Parmeliaceae</taxon>
        <taxon>Alectoria</taxon>
    </lineage>
</organism>
<evidence type="ECO:0000313" key="2">
    <source>
        <dbReference type="Proteomes" id="UP000664203"/>
    </source>
</evidence>
<keyword evidence="2" id="KW-1185">Reference proteome</keyword>
<name>A0A8H3ETA3_9LECA</name>
<reference evidence="1" key="1">
    <citation type="submission" date="2021-03" db="EMBL/GenBank/DDBJ databases">
        <authorList>
            <person name="Tagirdzhanova G."/>
        </authorList>
    </citation>
    <scope>NUCLEOTIDE SEQUENCE</scope>
</reference>